<dbReference type="PANTHER" id="PTHR48079:SF6">
    <property type="entry name" value="NAD(P)-BINDING DOMAIN-CONTAINING PROTEIN-RELATED"/>
    <property type="match status" value="1"/>
</dbReference>
<accession>A0ABQ9P299</accession>
<name>A0ABQ9P299_9PEZI</name>
<evidence type="ECO:0000259" key="1">
    <source>
        <dbReference type="Pfam" id="PF01073"/>
    </source>
</evidence>
<feature type="domain" description="3-beta hydroxysteroid dehydrogenase/isomerase" evidence="1">
    <location>
        <begin position="1"/>
        <end position="144"/>
    </location>
</feature>
<dbReference type="InterPro" id="IPR002225">
    <property type="entry name" value="3Beta_OHSteriod_DH/Estase"/>
</dbReference>
<proteinExistence type="predicted"/>
<organism evidence="2 3">
    <name type="scientific">Coniosporium apollinis</name>
    <dbReference type="NCBI Taxonomy" id="61459"/>
    <lineage>
        <taxon>Eukaryota</taxon>
        <taxon>Fungi</taxon>
        <taxon>Dikarya</taxon>
        <taxon>Ascomycota</taxon>
        <taxon>Pezizomycotina</taxon>
        <taxon>Dothideomycetes</taxon>
        <taxon>Dothideomycetes incertae sedis</taxon>
        <taxon>Coniosporium</taxon>
    </lineage>
</organism>
<evidence type="ECO:0000313" key="3">
    <source>
        <dbReference type="Proteomes" id="UP001172684"/>
    </source>
</evidence>
<dbReference type="Pfam" id="PF01073">
    <property type="entry name" value="3Beta_HSD"/>
    <property type="match status" value="1"/>
</dbReference>
<protein>
    <recommendedName>
        <fullName evidence="1">3-beta hydroxysteroid dehydrogenase/isomerase domain-containing protein</fullName>
    </recommendedName>
</protein>
<dbReference type="EMBL" id="JAPDRL010000005">
    <property type="protein sequence ID" value="KAJ9668731.1"/>
    <property type="molecule type" value="Genomic_DNA"/>
</dbReference>
<dbReference type="Proteomes" id="UP001172684">
    <property type="component" value="Unassembled WGS sequence"/>
</dbReference>
<dbReference type="InterPro" id="IPR051783">
    <property type="entry name" value="NAD(P)-dependent_oxidoreduct"/>
</dbReference>
<reference evidence="2" key="1">
    <citation type="submission" date="2022-10" db="EMBL/GenBank/DDBJ databases">
        <title>Culturing micro-colonial fungi from biological soil crusts in the Mojave desert and describing Neophaeococcomyces mojavensis, and introducing the new genera and species Taxawa tesnikishii.</title>
        <authorList>
            <person name="Kurbessoian T."/>
            <person name="Stajich J.E."/>
        </authorList>
    </citation>
    <scope>NUCLEOTIDE SEQUENCE</scope>
    <source>
        <strain evidence="2">TK_1</strain>
    </source>
</reference>
<sequence>MFTYSQAIAESLVLAANSDTLRTCALRPSMVFGPGDLQVIPAIHACIAARQTPFITGSGTNLYDFTYISNVADAHVLAVENLLNLSLLENGFATSSQISAKDGQPFASGAGQAFFISNGEPVPFAAFCLAVWKQFGHVPAVRVRIPQGLAYRGAVKDACGIRYANLKKARHVLGSRPKVGLEEGIKLACRDYTMRLGLDEDVDPGSRSGTTDADLVE</sequence>
<evidence type="ECO:0000313" key="2">
    <source>
        <dbReference type="EMBL" id="KAJ9668731.1"/>
    </source>
</evidence>
<keyword evidence="3" id="KW-1185">Reference proteome</keyword>
<dbReference type="PANTHER" id="PTHR48079">
    <property type="entry name" value="PROTEIN YEEZ"/>
    <property type="match status" value="1"/>
</dbReference>
<dbReference type="Gene3D" id="3.40.50.720">
    <property type="entry name" value="NAD(P)-binding Rossmann-like Domain"/>
    <property type="match status" value="1"/>
</dbReference>
<comment type="caution">
    <text evidence="2">The sequence shown here is derived from an EMBL/GenBank/DDBJ whole genome shotgun (WGS) entry which is preliminary data.</text>
</comment>
<dbReference type="InterPro" id="IPR036291">
    <property type="entry name" value="NAD(P)-bd_dom_sf"/>
</dbReference>
<gene>
    <name evidence="2" type="ORF">H2201_000975</name>
</gene>
<dbReference type="SUPFAM" id="SSF51735">
    <property type="entry name" value="NAD(P)-binding Rossmann-fold domains"/>
    <property type="match status" value="1"/>
</dbReference>